<evidence type="ECO:0000256" key="1">
    <source>
        <dbReference type="SAM" id="MobiDB-lite"/>
    </source>
</evidence>
<keyword evidence="3" id="KW-1185">Reference proteome</keyword>
<feature type="compositionally biased region" description="Basic and acidic residues" evidence="1">
    <location>
        <begin position="648"/>
        <end position="658"/>
    </location>
</feature>
<proteinExistence type="predicted"/>
<accession>A0AAE0GWB4</accession>
<feature type="region of interest" description="Disordered" evidence="1">
    <location>
        <begin position="66"/>
        <end position="153"/>
    </location>
</feature>
<comment type="caution">
    <text evidence="2">The sequence shown here is derived from an EMBL/GenBank/DDBJ whole genome shotgun (WGS) entry which is preliminary data.</text>
</comment>
<dbReference type="Proteomes" id="UP001190700">
    <property type="component" value="Unassembled WGS sequence"/>
</dbReference>
<organism evidence="2 3">
    <name type="scientific">Cymbomonas tetramitiformis</name>
    <dbReference type="NCBI Taxonomy" id="36881"/>
    <lineage>
        <taxon>Eukaryota</taxon>
        <taxon>Viridiplantae</taxon>
        <taxon>Chlorophyta</taxon>
        <taxon>Pyramimonadophyceae</taxon>
        <taxon>Pyramimonadales</taxon>
        <taxon>Pyramimonadaceae</taxon>
        <taxon>Cymbomonas</taxon>
    </lineage>
</organism>
<feature type="compositionally biased region" description="Basic and acidic residues" evidence="1">
    <location>
        <begin position="449"/>
        <end position="464"/>
    </location>
</feature>
<evidence type="ECO:0000313" key="2">
    <source>
        <dbReference type="EMBL" id="KAK3285580.1"/>
    </source>
</evidence>
<dbReference type="EMBL" id="LGRX02001768">
    <property type="protein sequence ID" value="KAK3285580.1"/>
    <property type="molecule type" value="Genomic_DNA"/>
</dbReference>
<feature type="region of interest" description="Disordered" evidence="1">
    <location>
        <begin position="645"/>
        <end position="685"/>
    </location>
</feature>
<feature type="region of interest" description="Disordered" evidence="1">
    <location>
        <begin position="436"/>
        <end position="590"/>
    </location>
</feature>
<feature type="region of interest" description="Disordered" evidence="1">
    <location>
        <begin position="359"/>
        <end position="418"/>
    </location>
</feature>
<dbReference type="AlphaFoldDB" id="A0AAE0GWB4"/>
<feature type="non-terminal residue" evidence="2">
    <location>
        <position position="1"/>
    </location>
</feature>
<gene>
    <name evidence="2" type="ORF">CYMTET_6830</name>
</gene>
<feature type="compositionally biased region" description="Low complexity" evidence="1">
    <location>
        <begin position="393"/>
        <end position="408"/>
    </location>
</feature>
<name>A0AAE0GWB4_9CHLO</name>
<feature type="compositionally biased region" description="Low complexity" evidence="1">
    <location>
        <begin position="84"/>
        <end position="93"/>
    </location>
</feature>
<feature type="compositionally biased region" description="Polar residues" evidence="1">
    <location>
        <begin position="436"/>
        <end position="448"/>
    </location>
</feature>
<feature type="compositionally biased region" description="Low complexity" evidence="1">
    <location>
        <begin position="489"/>
        <end position="506"/>
    </location>
</feature>
<sequence>VARQMASTRGPLSQVWRARWRRPGELCHRCGAPDGVDPETSVTGVARQMASTRGALSQDTLKRYEASKVDQAKEAPSRPGLSPQRSQSAAASRGVAYSQSEPHLHRQASRLSTKVAAARPVSVQGMRSGEDSPSKSKALVRHSTSERPWEETSALEWMPASTLACPVRSNSLMPPFNSPWREDAAMLGPDRYAEAHAGMGTTVAARPHTAGCTLDERTGSVYVPKCKPNREVSPTRTSLGGINVVGFDTVPGGVDQHYREWLEFMQYKERPLEKPTWKLTNQAPSTDEIRMRSAEAEGTGHLLSLDCLSTGIAPGLEVRKEGAQLEPHAKHGGCRKSAANMKASHGEQEWKLFMKFKQGAPQGQQPWKAPKSPPPKRPASVQARKKNDLANYQSAQSLSSSHSTTQLTDESSSKSAKEIAWEVSKNRKIRSWSSWRPTVASQLRQQQRLAEKEEDERRELEEQRKQKHLPSNLLLTAPQSSPSPPERPASPAGRASTPPHTSPSSSAQRPASNLAPAAASHEHSSESVLPSPGSPSRMSEAPPGIAEQAMTRDSPVTPAGIESIKPASEAGERDDQLGAGCSGELAEPASCTTPTRWYCTELGSDPVDTSPSTLRKPTACLEHRQQLAQGTKGVKRVPLYFPGFDQTQFREDPTEAARQKRLQASHSPWRASSPGPDQQSALSASAAATANGDIIGMDLTCSPLEPCASRSLFADRSGQAAAADSALESNYDVKTRSCGHAELEWAMWHHRGEKVPEAPGKQPWRAVNPPTSRAAFLMHTHQAEACGQHLGPDLMSTGTVPGTFLRHEGIPIEATSDQSGSAAWVLDGDPQCLTEVWDKQVADYKKAAHDDEGNAKIWKIASPPAKKDMCKMRSAEAFATGWCVSLDHGSRGPVPGRDLRSKTRALEVNPAHYGVLKANQQEGTKWKAFNGQCFDRDNVTGYKKAGAWKRFQQATPPRKTSHKNTMGLLHSELIS</sequence>
<protein>
    <submittedName>
        <fullName evidence="2">Uncharacterized protein</fullName>
    </submittedName>
</protein>
<evidence type="ECO:0000313" key="3">
    <source>
        <dbReference type="Proteomes" id="UP001190700"/>
    </source>
</evidence>
<reference evidence="2 3" key="1">
    <citation type="journal article" date="2015" name="Genome Biol. Evol.">
        <title>Comparative Genomics of a Bacterivorous Green Alga Reveals Evolutionary Causalities and Consequences of Phago-Mixotrophic Mode of Nutrition.</title>
        <authorList>
            <person name="Burns J.A."/>
            <person name="Paasch A."/>
            <person name="Narechania A."/>
            <person name="Kim E."/>
        </authorList>
    </citation>
    <scope>NUCLEOTIDE SEQUENCE [LARGE SCALE GENOMIC DNA]</scope>
    <source>
        <strain evidence="2 3">PLY_AMNH</strain>
    </source>
</reference>
<feature type="compositionally biased region" description="Basic and acidic residues" evidence="1">
    <location>
        <begin position="66"/>
        <end position="76"/>
    </location>
</feature>